<feature type="non-terminal residue" evidence="11">
    <location>
        <position position="550"/>
    </location>
</feature>
<dbReference type="InterPro" id="IPR019165">
    <property type="entry name" value="Peptidase_M76_ATP23"/>
</dbReference>
<feature type="region of interest" description="Disordered" evidence="10">
    <location>
        <begin position="316"/>
        <end position="360"/>
    </location>
</feature>
<feature type="compositionally biased region" description="Low complexity" evidence="10">
    <location>
        <begin position="320"/>
        <end position="357"/>
    </location>
</feature>
<sequence>GAGAMVGTCYAYVNKLHSVGGTAPWVMNWMLVSAQFLTLREGILHLKYFLNDKRGISSFTTKNKDDMIASSISGAVVGGTIGNMWRGPPAIPAASLMYALIASAGQLGITQWHAYRLNQSLKISQGITEPKHIPWYTKLKNMHRHDPFPDLRQQELDANGGIPRSTQVDPVADAWVWMRDKINEVVELPEWASPVANAFDIEYRKRLNKRLEILELQVLELRERVADLREEERPEQPSIRIGGVYSVEEEWGWERIRERFSGILGGANSAVAGVGAGLGVGPKVEKVVPETKPTLLLSPEEERGFARWRDAFGAFTGMRSTSSSPSTTSTTSPSPSPTSSSTSTPTPSESPSTPNPTDIETDLTILSEADRKIEEKARAKCERWKEKLINNSPVVRFMMEELAKSGCPFDPKHFRCTPCAMDKAGGFAPDYGVILCSSSFLSKQHMEDTMVHELVHAYDHCTTKIDWGSCEHYACSEIRATSLSGDCKFTREVRRGTARFGGHHQTCVKRRTIFALKQLPQCQGEGVAEGAVRTVWDKCFADKAPFDEIY</sequence>
<keyword evidence="8" id="KW-0482">Metalloprotease</keyword>
<evidence type="ECO:0000313" key="12">
    <source>
        <dbReference type="Proteomes" id="UP001212841"/>
    </source>
</evidence>
<gene>
    <name evidence="11" type="primary">ATP23</name>
    <name evidence="11" type="ORF">HK097_004851</name>
</gene>
<dbReference type="GO" id="GO:0046872">
    <property type="term" value="F:metal ion binding"/>
    <property type="evidence" value="ECO:0007669"/>
    <property type="project" value="UniProtKB-KW"/>
</dbReference>
<keyword evidence="5 11" id="KW-0645">Protease</keyword>
<evidence type="ECO:0000256" key="9">
    <source>
        <dbReference type="SAM" id="Coils"/>
    </source>
</evidence>
<evidence type="ECO:0000256" key="2">
    <source>
        <dbReference type="ARBA" id="ARBA00009915"/>
    </source>
</evidence>
<evidence type="ECO:0000256" key="4">
    <source>
        <dbReference type="ARBA" id="ARBA00014615"/>
    </source>
</evidence>
<dbReference type="AlphaFoldDB" id="A0AAD5S118"/>
<dbReference type="PANTHER" id="PTHR21711:SF0">
    <property type="entry name" value="MITOCHONDRIAL INNER MEMBRANE PROTEASE ATP23 HOMOLOG"/>
    <property type="match status" value="1"/>
</dbReference>
<proteinExistence type="inferred from homology"/>
<reference evidence="11" key="1">
    <citation type="submission" date="2020-05" db="EMBL/GenBank/DDBJ databases">
        <title>Phylogenomic resolution of chytrid fungi.</title>
        <authorList>
            <person name="Stajich J.E."/>
            <person name="Amses K."/>
            <person name="Simmons R."/>
            <person name="Seto K."/>
            <person name="Myers J."/>
            <person name="Bonds A."/>
            <person name="Quandt C.A."/>
            <person name="Barry K."/>
            <person name="Liu P."/>
            <person name="Grigoriev I."/>
            <person name="Longcore J.E."/>
            <person name="James T.Y."/>
        </authorList>
    </citation>
    <scope>NUCLEOTIDE SEQUENCE</scope>
    <source>
        <strain evidence="11">JEL0318</strain>
    </source>
</reference>
<evidence type="ECO:0000256" key="10">
    <source>
        <dbReference type="SAM" id="MobiDB-lite"/>
    </source>
</evidence>
<evidence type="ECO:0000256" key="6">
    <source>
        <dbReference type="ARBA" id="ARBA00022723"/>
    </source>
</evidence>
<keyword evidence="9" id="KW-0175">Coiled coil</keyword>
<name>A0AAD5S118_9FUNG</name>
<comment type="caution">
    <text evidence="11">The sequence shown here is derived from an EMBL/GenBank/DDBJ whole genome shotgun (WGS) entry which is preliminary data.</text>
</comment>
<accession>A0AAD5S118</accession>
<organism evidence="11 12">
    <name type="scientific">Rhizophlyctis rosea</name>
    <dbReference type="NCBI Taxonomy" id="64517"/>
    <lineage>
        <taxon>Eukaryota</taxon>
        <taxon>Fungi</taxon>
        <taxon>Fungi incertae sedis</taxon>
        <taxon>Chytridiomycota</taxon>
        <taxon>Chytridiomycota incertae sedis</taxon>
        <taxon>Chytridiomycetes</taxon>
        <taxon>Rhizophlyctidales</taxon>
        <taxon>Rhizophlyctidaceae</taxon>
        <taxon>Rhizophlyctis</taxon>
    </lineage>
</organism>
<dbReference type="GO" id="GO:0005743">
    <property type="term" value="C:mitochondrial inner membrane"/>
    <property type="evidence" value="ECO:0007669"/>
    <property type="project" value="UniProtKB-SubCell"/>
</dbReference>
<protein>
    <recommendedName>
        <fullName evidence="4">Mitochondrial inner membrane protease ATP23</fullName>
    </recommendedName>
    <alternativeName>
        <fullName evidence="3">Mitochondrial inner membrane protease atp23</fullName>
    </alternativeName>
</protein>
<comment type="similarity">
    <text evidence="2">Belongs to the peptidase M76 family.</text>
</comment>
<keyword evidence="6" id="KW-0479">Metal-binding</keyword>
<feature type="coiled-coil region" evidence="9">
    <location>
        <begin position="204"/>
        <end position="231"/>
    </location>
</feature>
<dbReference type="GO" id="GO:0033615">
    <property type="term" value="P:mitochondrial proton-transporting ATP synthase complex assembly"/>
    <property type="evidence" value="ECO:0007669"/>
    <property type="project" value="TreeGrafter"/>
</dbReference>
<evidence type="ECO:0000313" key="11">
    <source>
        <dbReference type="EMBL" id="KAJ3033433.1"/>
    </source>
</evidence>
<keyword evidence="12" id="KW-1185">Reference proteome</keyword>
<dbReference type="Proteomes" id="UP001212841">
    <property type="component" value="Unassembled WGS sequence"/>
</dbReference>
<dbReference type="EMBL" id="JADGJD010002292">
    <property type="protein sequence ID" value="KAJ3033433.1"/>
    <property type="molecule type" value="Genomic_DNA"/>
</dbReference>
<evidence type="ECO:0000256" key="8">
    <source>
        <dbReference type="ARBA" id="ARBA00023049"/>
    </source>
</evidence>
<evidence type="ECO:0000256" key="3">
    <source>
        <dbReference type="ARBA" id="ARBA00014312"/>
    </source>
</evidence>
<dbReference type="GO" id="GO:0004222">
    <property type="term" value="F:metalloendopeptidase activity"/>
    <property type="evidence" value="ECO:0007669"/>
    <property type="project" value="InterPro"/>
</dbReference>
<keyword evidence="7" id="KW-0378">Hydrolase</keyword>
<evidence type="ECO:0000256" key="1">
    <source>
        <dbReference type="ARBA" id="ARBA00004137"/>
    </source>
</evidence>
<evidence type="ECO:0000256" key="5">
    <source>
        <dbReference type="ARBA" id="ARBA00022670"/>
    </source>
</evidence>
<dbReference type="PANTHER" id="PTHR21711">
    <property type="entry name" value="MITOCHONDRIAL INNER MEMBRANE PROTEASE"/>
    <property type="match status" value="1"/>
</dbReference>
<dbReference type="GO" id="GO:0034982">
    <property type="term" value="P:mitochondrial protein processing"/>
    <property type="evidence" value="ECO:0007669"/>
    <property type="project" value="TreeGrafter"/>
</dbReference>
<evidence type="ECO:0000256" key="7">
    <source>
        <dbReference type="ARBA" id="ARBA00022801"/>
    </source>
</evidence>
<dbReference type="Pfam" id="PF09768">
    <property type="entry name" value="Peptidase_M76"/>
    <property type="match status" value="1"/>
</dbReference>
<comment type="subcellular location">
    <subcellularLocation>
        <location evidence="1">Mitochondrion inner membrane</location>
        <topology evidence="1">Peripheral membrane protein</topology>
        <orientation evidence="1">Intermembrane side</orientation>
    </subcellularLocation>
</comment>